<feature type="domain" description="SHSP" evidence="3">
    <location>
        <begin position="31"/>
        <end position="143"/>
    </location>
</feature>
<evidence type="ECO:0000313" key="5">
    <source>
        <dbReference type="Proteomes" id="UP000187735"/>
    </source>
</evidence>
<dbReference type="SUPFAM" id="SSF49764">
    <property type="entry name" value="HSP20-like chaperones"/>
    <property type="match status" value="1"/>
</dbReference>
<dbReference type="STRING" id="1891926.Fuma_02014"/>
<accession>A0A1P8WEA5</accession>
<comment type="similarity">
    <text evidence="1 2">Belongs to the small heat shock protein (HSP20) family.</text>
</comment>
<proteinExistence type="inferred from homology"/>
<dbReference type="PROSITE" id="PS01031">
    <property type="entry name" value="SHSP"/>
    <property type="match status" value="1"/>
</dbReference>
<keyword evidence="5" id="KW-1185">Reference proteome</keyword>
<evidence type="ECO:0000259" key="3">
    <source>
        <dbReference type="PROSITE" id="PS01031"/>
    </source>
</evidence>
<organism evidence="4 5">
    <name type="scientific">Fuerstiella marisgermanici</name>
    <dbReference type="NCBI Taxonomy" id="1891926"/>
    <lineage>
        <taxon>Bacteria</taxon>
        <taxon>Pseudomonadati</taxon>
        <taxon>Planctomycetota</taxon>
        <taxon>Planctomycetia</taxon>
        <taxon>Planctomycetales</taxon>
        <taxon>Planctomycetaceae</taxon>
        <taxon>Fuerstiella</taxon>
    </lineage>
</organism>
<dbReference type="CDD" id="cd06464">
    <property type="entry name" value="ACD_sHsps-like"/>
    <property type="match status" value="1"/>
</dbReference>
<protein>
    <recommendedName>
        <fullName evidence="3">SHSP domain-containing protein</fullName>
    </recommendedName>
</protein>
<reference evidence="4 5" key="1">
    <citation type="journal article" date="2016" name="Front. Microbiol.">
        <title>Fuerstia marisgermanicae gen. nov., sp. nov., an Unusual Member of the Phylum Planctomycetes from the German Wadden Sea.</title>
        <authorList>
            <person name="Kohn T."/>
            <person name="Heuer A."/>
            <person name="Jogler M."/>
            <person name="Vollmers J."/>
            <person name="Boedeker C."/>
            <person name="Bunk B."/>
            <person name="Rast P."/>
            <person name="Borchert D."/>
            <person name="Glockner I."/>
            <person name="Freese H.M."/>
            <person name="Klenk H.P."/>
            <person name="Overmann J."/>
            <person name="Kaster A.K."/>
            <person name="Rohde M."/>
            <person name="Wiegand S."/>
            <person name="Jogler C."/>
        </authorList>
    </citation>
    <scope>NUCLEOTIDE SEQUENCE [LARGE SCALE GENOMIC DNA]</scope>
    <source>
        <strain evidence="4 5">NH11</strain>
    </source>
</reference>
<dbReference type="Proteomes" id="UP000187735">
    <property type="component" value="Chromosome"/>
</dbReference>
<evidence type="ECO:0000256" key="1">
    <source>
        <dbReference type="PROSITE-ProRule" id="PRU00285"/>
    </source>
</evidence>
<dbReference type="PANTHER" id="PTHR11527">
    <property type="entry name" value="HEAT-SHOCK PROTEIN 20 FAMILY MEMBER"/>
    <property type="match status" value="1"/>
</dbReference>
<dbReference type="KEGG" id="fmr:Fuma_02014"/>
<dbReference type="Pfam" id="PF00011">
    <property type="entry name" value="HSP20"/>
    <property type="match status" value="1"/>
</dbReference>
<dbReference type="InterPro" id="IPR008978">
    <property type="entry name" value="HSP20-like_chaperone"/>
</dbReference>
<dbReference type="RefSeq" id="WP_077024029.1">
    <property type="nucleotide sequence ID" value="NZ_CP017641.1"/>
</dbReference>
<dbReference type="OrthoDB" id="267530at2"/>
<dbReference type="InterPro" id="IPR031107">
    <property type="entry name" value="Small_HSP"/>
</dbReference>
<evidence type="ECO:0000313" key="4">
    <source>
        <dbReference type="EMBL" id="APZ92403.1"/>
    </source>
</evidence>
<gene>
    <name evidence="4" type="ORF">Fuma_02014</name>
</gene>
<name>A0A1P8WEA5_9PLAN</name>
<dbReference type="InterPro" id="IPR002068">
    <property type="entry name" value="A-crystallin/Hsp20_dom"/>
</dbReference>
<dbReference type="Gene3D" id="2.60.40.790">
    <property type="match status" value="1"/>
</dbReference>
<evidence type="ECO:0000256" key="2">
    <source>
        <dbReference type="RuleBase" id="RU003616"/>
    </source>
</evidence>
<dbReference type="AlphaFoldDB" id="A0A1P8WEA5"/>
<sequence>MNTQSTRPRFSLFDELDKGLNTLVNEVLHSERGQSKVPPLTIYEFDNRYVVECDVPGVELADIGLSIDNGVLEITGHRQQPVLDEGTKVTIDERRCDKFHRKLKLGKDVNSESVDAELGDGVLKVTIHKSDSVLPKKIEIRKADES</sequence>
<dbReference type="EMBL" id="CP017641">
    <property type="protein sequence ID" value="APZ92403.1"/>
    <property type="molecule type" value="Genomic_DNA"/>
</dbReference>